<organism evidence="1 2">
    <name type="scientific">Lachnoclostridium phocaeense</name>
    <dbReference type="NCBI Taxonomy" id="1871021"/>
    <lineage>
        <taxon>Bacteria</taxon>
        <taxon>Bacillati</taxon>
        <taxon>Bacillota</taxon>
        <taxon>Clostridia</taxon>
        <taxon>Lachnospirales</taxon>
        <taxon>Lachnospiraceae</taxon>
    </lineage>
</organism>
<evidence type="ECO:0000313" key="2">
    <source>
        <dbReference type="Proteomes" id="UP000769156"/>
    </source>
</evidence>
<dbReference type="AlphaFoldDB" id="A0A921LFA3"/>
<gene>
    <name evidence="1" type="ORF">K8V82_10885</name>
</gene>
<dbReference type="OrthoDB" id="9815314at2"/>
<sequence>MVEFIDYEKRLTCEDHIVLWYYFHIYVDPEKDYRSFRITEELINAYNAPSNRSRREEIFRITERMKKELDVWRARYHERIWEYEKPVIWADRKKTDYYLNQLETSHRFEVYIDYCFRQRGYDIGLYYGKQQQYSQGETKAGIEIKCDRKLRETGNVYIEYQERMTREGVWVDSGILKPDETKYFLIGTEEEFYILPREALYGLYTRVVLQGEYIPGAKKVREKTHGTSKGFIISSQIAGQINLTVEETIQRLTQERR</sequence>
<accession>A0A921LFA3</accession>
<dbReference type="RefSeq" id="WP_076779294.1">
    <property type="nucleotide sequence ID" value="NZ_CALKQL010000042.1"/>
</dbReference>
<name>A0A921LFA3_9FIRM</name>
<dbReference type="Proteomes" id="UP000769156">
    <property type="component" value="Unassembled WGS sequence"/>
</dbReference>
<dbReference type="EMBL" id="DYVY01000182">
    <property type="protein sequence ID" value="HJF95273.1"/>
    <property type="molecule type" value="Genomic_DNA"/>
</dbReference>
<proteinExistence type="predicted"/>
<evidence type="ECO:0000313" key="1">
    <source>
        <dbReference type="EMBL" id="HJF95273.1"/>
    </source>
</evidence>
<reference evidence="1" key="2">
    <citation type="submission" date="2021-09" db="EMBL/GenBank/DDBJ databases">
        <authorList>
            <person name="Gilroy R."/>
        </authorList>
    </citation>
    <scope>NUCLEOTIDE SEQUENCE</scope>
    <source>
        <strain evidence="1">ChiSjej5B23-16112</strain>
    </source>
</reference>
<comment type="caution">
    <text evidence="1">The sequence shown here is derived from an EMBL/GenBank/DDBJ whole genome shotgun (WGS) entry which is preliminary data.</text>
</comment>
<protein>
    <submittedName>
        <fullName evidence="1">Uncharacterized protein</fullName>
    </submittedName>
</protein>
<reference evidence="1" key="1">
    <citation type="journal article" date="2021" name="PeerJ">
        <title>Extensive microbial diversity within the chicken gut microbiome revealed by metagenomics and culture.</title>
        <authorList>
            <person name="Gilroy R."/>
            <person name="Ravi A."/>
            <person name="Getino M."/>
            <person name="Pursley I."/>
            <person name="Horton D.L."/>
            <person name="Alikhan N.F."/>
            <person name="Baker D."/>
            <person name="Gharbi K."/>
            <person name="Hall N."/>
            <person name="Watson M."/>
            <person name="Adriaenssens E.M."/>
            <person name="Foster-Nyarko E."/>
            <person name="Jarju S."/>
            <person name="Secka A."/>
            <person name="Antonio M."/>
            <person name="Oren A."/>
            <person name="Chaudhuri R.R."/>
            <person name="La Ragione R."/>
            <person name="Hildebrand F."/>
            <person name="Pallen M.J."/>
        </authorList>
    </citation>
    <scope>NUCLEOTIDE SEQUENCE</scope>
    <source>
        <strain evidence="1">ChiSjej5B23-16112</strain>
    </source>
</reference>